<dbReference type="InterPro" id="IPR013196">
    <property type="entry name" value="HTH_11"/>
</dbReference>
<dbReference type="Proteomes" id="UP000516046">
    <property type="component" value="Chromosome"/>
</dbReference>
<dbReference type="InterPro" id="IPR004173">
    <property type="entry name" value="3H_domain"/>
</dbReference>
<feature type="domain" description="Helix-turn-helix type 11" evidence="3">
    <location>
        <begin position="6"/>
        <end position="59"/>
    </location>
</feature>
<dbReference type="Pfam" id="PF08279">
    <property type="entry name" value="HTH_11"/>
    <property type="match status" value="1"/>
</dbReference>
<dbReference type="RefSeq" id="WP_246419313.1">
    <property type="nucleotide sequence ID" value="NZ_CP060696.1"/>
</dbReference>
<feature type="binding site" evidence="1">
    <location>
        <position position="146"/>
    </location>
    <ligand>
        <name>Ni(2+)</name>
        <dbReference type="ChEBI" id="CHEBI:49786"/>
    </ligand>
</feature>
<evidence type="ECO:0000259" key="3">
    <source>
        <dbReference type="Pfam" id="PF08279"/>
    </source>
</evidence>
<dbReference type="GO" id="GO:0046872">
    <property type="term" value="F:metal ion binding"/>
    <property type="evidence" value="ECO:0007669"/>
    <property type="project" value="UniProtKB-KW"/>
</dbReference>
<name>A0A7G9WH52_9FIRM</name>
<dbReference type="PIRSF" id="PIRSF037847">
    <property type="entry name" value="NiaR"/>
    <property type="match status" value="1"/>
</dbReference>
<dbReference type="AlphaFoldDB" id="A0A7G9WH52"/>
<sequence length="177" mass="19360">MTPRERRAAVLRDLEHADAPLSASALARKYTVSRQIIVGDIALLRAAQALITATPRGYILERTKPAGLTRTIACCHTGLLPLQQELYTITDNGCAVLDVIVSHSVYGQLSGKLHIFSRYDADAFIKKVKKNNAAPLSTLTDGVHLHTLLCPDEAACSRVTEQLKQLGILYRDDPAEE</sequence>
<dbReference type="Gene3D" id="1.10.10.10">
    <property type="entry name" value="Winged helix-like DNA-binding domain superfamily/Winged helix DNA-binding domain"/>
    <property type="match status" value="1"/>
</dbReference>
<keyword evidence="1" id="KW-0533">Nickel</keyword>
<feature type="binding site" evidence="1">
    <location>
        <position position="85"/>
    </location>
    <ligand>
        <name>Ni(2+)</name>
        <dbReference type="ChEBI" id="CHEBI:49786"/>
    </ligand>
</feature>
<protein>
    <submittedName>
        <fullName evidence="4">Transcription repressor NadR</fullName>
    </submittedName>
</protein>
<dbReference type="SUPFAM" id="SSF46785">
    <property type="entry name" value="Winged helix' DNA-binding domain"/>
    <property type="match status" value="1"/>
</dbReference>
<dbReference type="EMBL" id="CP060696">
    <property type="protein sequence ID" value="QNO18014.1"/>
    <property type="molecule type" value="Genomic_DNA"/>
</dbReference>
<organism evidence="4 5">
    <name type="scientific">Caproicibacterium amylolyticum</name>
    <dbReference type="NCBI Taxonomy" id="2766537"/>
    <lineage>
        <taxon>Bacteria</taxon>
        <taxon>Bacillati</taxon>
        <taxon>Bacillota</taxon>
        <taxon>Clostridia</taxon>
        <taxon>Eubacteriales</taxon>
        <taxon>Oscillospiraceae</taxon>
        <taxon>Caproicibacterium</taxon>
    </lineage>
</organism>
<dbReference type="InterPro" id="IPR036388">
    <property type="entry name" value="WH-like_DNA-bd_sf"/>
</dbReference>
<feature type="binding site" evidence="1">
    <location>
        <position position="144"/>
    </location>
    <ligand>
        <name>Ni(2+)</name>
        <dbReference type="ChEBI" id="CHEBI:49786"/>
    </ligand>
</feature>
<dbReference type="Pfam" id="PF02829">
    <property type="entry name" value="3H"/>
    <property type="match status" value="1"/>
</dbReference>
<dbReference type="SUPFAM" id="SSF75500">
    <property type="entry name" value="Putative transcriptional regulator TM1602, C-terminal domain"/>
    <property type="match status" value="1"/>
</dbReference>
<gene>
    <name evidence="4" type="ORF">H6X83_14050</name>
</gene>
<evidence type="ECO:0000313" key="4">
    <source>
        <dbReference type="EMBL" id="QNO18014.1"/>
    </source>
</evidence>
<keyword evidence="5" id="KW-1185">Reference proteome</keyword>
<dbReference type="InterPro" id="IPR036390">
    <property type="entry name" value="WH_DNA-bd_sf"/>
</dbReference>
<evidence type="ECO:0000256" key="1">
    <source>
        <dbReference type="PIRSR" id="PIRSR037847-1"/>
    </source>
</evidence>
<feature type="domain" description="3H" evidence="2">
    <location>
        <begin position="72"/>
        <end position="169"/>
    </location>
</feature>
<dbReference type="InterPro" id="IPR026043">
    <property type="entry name" value="NadR"/>
</dbReference>
<evidence type="ECO:0000313" key="5">
    <source>
        <dbReference type="Proteomes" id="UP000516046"/>
    </source>
</evidence>
<dbReference type="Gene3D" id="3.30.1340.20">
    <property type="entry name" value="3H domain"/>
    <property type="match status" value="1"/>
</dbReference>
<proteinExistence type="predicted"/>
<dbReference type="KEGG" id="caml:H6X83_14050"/>
<dbReference type="PANTHER" id="PTHR40068:SF1">
    <property type="entry name" value="TRANSCRIPTION REPRESSOR NIAR-RELATED"/>
    <property type="match status" value="1"/>
</dbReference>
<dbReference type="InterPro" id="IPR035922">
    <property type="entry name" value="3H_dom_sf"/>
</dbReference>
<feature type="binding site" evidence="1">
    <location>
        <position position="76"/>
    </location>
    <ligand>
        <name>Ni(2+)</name>
        <dbReference type="ChEBI" id="CHEBI:49786"/>
    </ligand>
</feature>
<evidence type="ECO:0000259" key="2">
    <source>
        <dbReference type="Pfam" id="PF02829"/>
    </source>
</evidence>
<keyword evidence="1" id="KW-0479">Metal-binding</keyword>
<accession>A0A7G9WH52</accession>
<reference evidence="4 5" key="1">
    <citation type="submission" date="2020-08" db="EMBL/GenBank/DDBJ databases">
        <authorList>
            <person name="Ren C."/>
            <person name="Gu Y."/>
            <person name="Xu Y."/>
        </authorList>
    </citation>
    <scope>NUCLEOTIDE SEQUENCE [LARGE SCALE GENOMIC DNA]</scope>
    <source>
        <strain evidence="4 5">LBM18003</strain>
    </source>
</reference>
<dbReference type="PANTHER" id="PTHR40068">
    <property type="entry name" value="TRANSCRIPTION REPRESSOR NIAR-RELATED"/>
    <property type="match status" value="1"/>
</dbReference>